<reference evidence="3" key="1">
    <citation type="journal article" date="2019" name="Int. J. Syst. Evol. Microbiol.">
        <title>The Global Catalogue of Microorganisms (GCM) 10K type strain sequencing project: providing services to taxonomists for standard genome sequencing and annotation.</title>
        <authorList>
            <consortium name="The Broad Institute Genomics Platform"/>
            <consortium name="The Broad Institute Genome Sequencing Center for Infectious Disease"/>
            <person name="Wu L."/>
            <person name="Ma J."/>
        </authorList>
    </citation>
    <scope>NUCLEOTIDE SEQUENCE [LARGE SCALE GENOMIC DNA]</scope>
    <source>
        <strain evidence="3">CGMCC 1.7003</strain>
    </source>
</reference>
<dbReference type="RefSeq" id="WP_189434283.1">
    <property type="nucleotide sequence ID" value="NZ_BNAO01000013.1"/>
</dbReference>
<evidence type="ECO:0000256" key="1">
    <source>
        <dbReference type="SAM" id="Phobius"/>
    </source>
</evidence>
<keyword evidence="1" id="KW-0812">Transmembrane</keyword>
<evidence type="ECO:0000313" key="2">
    <source>
        <dbReference type="EMBL" id="GHG77932.1"/>
    </source>
</evidence>
<gene>
    <name evidence="2" type="ORF">GCM10010919_33890</name>
</gene>
<comment type="caution">
    <text evidence="2">The sequence shown here is derived from an EMBL/GenBank/DDBJ whole genome shotgun (WGS) entry which is preliminary data.</text>
</comment>
<feature type="transmembrane region" description="Helical" evidence="1">
    <location>
        <begin position="35"/>
        <end position="56"/>
    </location>
</feature>
<feature type="transmembrane region" description="Helical" evidence="1">
    <location>
        <begin position="96"/>
        <end position="119"/>
    </location>
</feature>
<keyword evidence="3" id="KW-1185">Reference proteome</keyword>
<protein>
    <submittedName>
        <fullName evidence="2">Uncharacterized protein</fullName>
    </submittedName>
</protein>
<organism evidence="2 3">
    <name type="scientific">Alishewanella longhuensis</name>
    <dbReference type="NCBI Taxonomy" id="1091037"/>
    <lineage>
        <taxon>Bacteria</taxon>
        <taxon>Pseudomonadati</taxon>
        <taxon>Pseudomonadota</taxon>
        <taxon>Gammaproteobacteria</taxon>
        <taxon>Alteromonadales</taxon>
        <taxon>Alteromonadaceae</taxon>
        <taxon>Alishewanella</taxon>
    </lineage>
</organism>
<keyword evidence="1" id="KW-1133">Transmembrane helix</keyword>
<feature type="transmembrane region" description="Helical" evidence="1">
    <location>
        <begin position="68"/>
        <end position="90"/>
    </location>
</feature>
<proteinExistence type="predicted"/>
<name>A0ABQ3L2Q9_9ALTE</name>
<dbReference type="Proteomes" id="UP000659697">
    <property type="component" value="Unassembled WGS sequence"/>
</dbReference>
<evidence type="ECO:0000313" key="3">
    <source>
        <dbReference type="Proteomes" id="UP000659697"/>
    </source>
</evidence>
<feature type="transmembrane region" description="Helical" evidence="1">
    <location>
        <begin position="9"/>
        <end position="29"/>
    </location>
</feature>
<keyword evidence="1" id="KW-0472">Membrane</keyword>
<accession>A0ABQ3L2Q9</accession>
<dbReference type="EMBL" id="BNAO01000013">
    <property type="protein sequence ID" value="GHG77932.1"/>
    <property type="molecule type" value="Genomic_DNA"/>
</dbReference>
<sequence length="125" mass="14057">MKELSAKQWFWALLIVMPITFYLIELFTGEAQATLFSFISYIFSSVLGVLLGYVLFGKGLIKVKRFAGFQLLAFIIIMALGILLSLLINFVGMHHFSFFISKVVILSFSSSAIVLAFSFKPDENL</sequence>